<reference evidence="1" key="1">
    <citation type="submission" date="2020-04" db="EMBL/GenBank/DDBJ databases">
        <authorList>
            <person name="Broberg M."/>
        </authorList>
    </citation>
    <scope>NUCLEOTIDE SEQUENCE</scope>
</reference>
<name>A0ACA9TV97_BIOOC</name>
<organism evidence="1 2">
    <name type="scientific">Clonostachys rosea f. rosea IK726</name>
    <dbReference type="NCBI Taxonomy" id="1349383"/>
    <lineage>
        <taxon>Eukaryota</taxon>
        <taxon>Fungi</taxon>
        <taxon>Dikarya</taxon>
        <taxon>Ascomycota</taxon>
        <taxon>Pezizomycotina</taxon>
        <taxon>Sordariomycetes</taxon>
        <taxon>Hypocreomycetidae</taxon>
        <taxon>Hypocreales</taxon>
        <taxon>Bionectriaceae</taxon>
        <taxon>Clonostachys</taxon>
    </lineage>
</organism>
<sequence length="188" mass="20849">MSVVPFYLPLEDIEDKLFSHVPRINSIWGPLCFQHLLKQGLDDYHRSSPQNDEALPPNTDFKIVDYNSLDSLLAALNGQDVVVSTVNQMAVPQQKFIIDAAIKAENYLKSNEDLIEWTVFSSGAFTEFLQNKSAEIWEDGGHRVSTTSLEGTAKAIAAALKAPTVTRNRVLHVHVPCRYAVSATGPRP</sequence>
<dbReference type="Proteomes" id="UP000836387">
    <property type="component" value="Unassembled WGS sequence"/>
</dbReference>
<comment type="caution">
    <text evidence="1">The sequence shown here is derived from an EMBL/GenBank/DDBJ whole genome shotgun (WGS) entry which is preliminary data.</text>
</comment>
<dbReference type="EMBL" id="CADEHS020000008">
    <property type="protein sequence ID" value="CAG9944881.1"/>
    <property type="molecule type" value="Genomic_DNA"/>
</dbReference>
<evidence type="ECO:0000313" key="2">
    <source>
        <dbReference type="Proteomes" id="UP000836387"/>
    </source>
</evidence>
<protein>
    <submittedName>
        <fullName evidence="1">Uncharacterized protein</fullName>
    </submittedName>
</protein>
<gene>
    <name evidence="1" type="ORF">CRV2_00010974</name>
</gene>
<accession>A0ACA9TV97</accession>
<evidence type="ECO:0000313" key="1">
    <source>
        <dbReference type="EMBL" id="CAG9944881.1"/>
    </source>
</evidence>
<keyword evidence="2" id="KW-1185">Reference proteome</keyword>
<proteinExistence type="predicted"/>
<reference evidence="1" key="2">
    <citation type="submission" date="2021-10" db="EMBL/GenBank/DDBJ databases">
        <authorList>
            <person name="Piombo E."/>
        </authorList>
    </citation>
    <scope>NUCLEOTIDE SEQUENCE</scope>
</reference>